<gene>
    <name evidence="4" type="ORF">GCM10009799_04930</name>
</gene>
<evidence type="ECO:0000313" key="5">
    <source>
        <dbReference type="Proteomes" id="UP001501585"/>
    </source>
</evidence>
<dbReference type="InterPro" id="IPR005502">
    <property type="entry name" value="Ribosyl_crysJ1"/>
</dbReference>
<evidence type="ECO:0000256" key="3">
    <source>
        <dbReference type="SAM" id="MobiDB-lite"/>
    </source>
</evidence>
<sequence>MGCLLGGAIGDALGAPIEGIPIAQIREKYGPDGLTEYSAERVGIGAITDDTQMTAFTAQALIQASVRERAKGIGGAAIGMLQSAYLTWLRGQGETIPEQDEVWGHGWLAQDHVMMSRRGPGTSCLSALHAAAERQKPGWPLGTVEEPINDSKGCGGVMRTAPCGFGARTAETAFDLGCRAAALTHGHPSGYLTAGVLAATVWSLLRGAEPTPALERARAELIRWKGHEETSQALDTATALARQGSPSPEQLERLGSGWTGEEALAIAVYAVLSAQLSMVHDPPDPSSSRTGPAELGRRGLRLAVNHSGDSDSTGAICGNLLGARYGTAVFPGHWQANLEVRRTIIQLAADCSLEFGPNPPTEPDGHGTPSRQWLQRFPAT</sequence>
<evidence type="ECO:0008006" key="6">
    <source>
        <dbReference type="Google" id="ProtNLM"/>
    </source>
</evidence>
<dbReference type="EMBL" id="BAAAPC010000002">
    <property type="protein sequence ID" value="GAA1982767.1"/>
    <property type="molecule type" value="Genomic_DNA"/>
</dbReference>
<dbReference type="PANTHER" id="PTHR16222">
    <property type="entry name" value="ADP-RIBOSYLGLYCOHYDROLASE"/>
    <property type="match status" value="1"/>
</dbReference>
<dbReference type="Pfam" id="PF03747">
    <property type="entry name" value="ADP_ribosyl_GH"/>
    <property type="match status" value="1"/>
</dbReference>
<protein>
    <recommendedName>
        <fullName evidence="6">ADP-ribosylglycohydrolase</fullName>
    </recommendedName>
</protein>
<keyword evidence="2" id="KW-0378">Hydrolase</keyword>
<proteinExistence type="inferred from homology"/>
<organism evidence="4 5">
    <name type="scientific">Nocardiopsis rhodophaea</name>
    <dbReference type="NCBI Taxonomy" id="280238"/>
    <lineage>
        <taxon>Bacteria</taxon>
        <taxon>Bacillati</taxon>
        <taxon>Actinomycetota</taxon>
        <taxon>Actinomycetes</taxon>
        <taxon>Streptosporangiales</taxon>
        <taxon>Nocardiopsidaceae</taxon>
        <taxon>Nocardiopsis</taxon>
    </lineage>
</organism>
<comment type="similarity">
    <text evidence="1">Belongs to the ADP-ribosylglycohydrolase family.</text>
</comment>
<dbReference type="InterPro" id="IPR050792">
    <property type="entry name" value="ADP-ribosylglycohydrolase"/>
</dbReference>
<evidence type="ECO:0000313" key="4">
    <source>
        <dbReference type="EMBL" id="GAA1982767.1"/>
    </source>
</evidence>
<evidence type="ECO:0000256" key="1">
    <source>
        <dbReference type="ARBA" id="ARBA00010702"/>
    </source>
</evidence>
<accession>A0ABP5DRA3</accession>
<comment type="caution">
    <text evidence="4">The sequence shown here is derived from an EMBL/GenBank/DDBJ whole genome shotgun (WGS) entry which is preliminary data.</text>
</comment>
<evidence type="ECO:0000256" key="2">
    <source>
        <dbReference type="ARBA" id="ARBA00022801"/>
    </source>
</evidence>
<reference evidence="5" key="1">
    <citation type="journal article" date="2019" name="Int. J. Syst. Evol. Microbiol.">
        <title>The Global Catalogue of Microorganisms (GCM) 10K type strain sequencing project: providing services to taxonomists for standard genome sequencing and annotation.</title>
        <authorList>
            <consortium name="The Broad Institute Genomics Platform"/>
            <consortium name="The Broad Institute Genome Sequencing Center for Infectious Disease"/>
            <person name="Wu L."/>
            <person name="Ma J."/>
        </authorList>
    </citation>
    <scope>NUCLEOTIDE SEQUENCE [LARGE SCALE GENOMIC DNA]</scope>
    <source>
        <strain evidence="5">JCM 15313</strain>
    </source>
</reference>
<dbReference type="SUPFAM" id="SSF101478">
    <property type="entry name" value="ADP-ribosylglycohydrolase"/>
    <property type="match status" value="1"/>
</dbReference>
<dbReference type="Proteomes" id="UP001501585">
    <property type="component" value="Unassembled WGS sequence"/>
</dbReference>
<dbReference type="Gene3D" id="1.10.4080.10">
    <property type="entry name" value="ADP-ribosylation/Crystallin J1"/>
    <property type="match status" value="1"/>
</dbReference>
<dbReference type="InterPro" id="IPR036705">
    <property type="entry name" value="Ribosyl_crysJ1_sf"/>
</dbReference>
<dbReference type="PANTHER" id="PTHR16222:SF24">
    <property type="entry name" value="ADP-RIBOSYLHYDROLASE ARH3"/>
    <property type="match status" value="1"/>
</dbReference>
<feature type="region of interest" description="Disordered" evidence="3">
    <location>
        <begin position="355"/>
        <end position="380"/>
    </location>
</feature>
<keyword evidence="5" id="KW-1185">Reference proteome</keyword>
<name>A0ABP5DRA3_9ACTN</name>